<dbReference type="OrthoDB" id="10262742at2759"/>
<protein>
    <submittedName>
        <fullName evidence="2">Uncharacterized protein</fullName>
    </submittedName>
</protein>
<dbReference type="GeneID" id="94825261"/>
<proteinExistence type="predicted"/>
<feature type="repeat" description="WD" evidence="1">
    <location>
        <begin position="154"/>
        <end position="196"/>
    </location>
</feature>
<evidence type="ECO:0000313" key="3">
    <source>
        <dbReference type="Proteomes" id="UP000179807"/>
    </source>
</evidence>
<dbReference type="EMBL" id="MLAK01001259">
    <property type="protein sequence ID" value="OHS95247.1"/>
    <property type="molecule type" value="Genomic_DNA"/>
</dbReference>
<evidence type="ECO:0000256" key="1">
    <source>
        <dbReference type="PROSITE-ProRule" id="PRU00221"/>
    </source>
</evidence>
<dbReference type="PROSITE" id="PS50082">
    <property type="entry name" value="WD_REPEATS_2"/>
    <property type="match status" value="1"/>
</dbReference>
<evidence type="ECO:0000313" key="2">
    <source>
        <dbReference type="EMBL" id="OHS95247.1"/>
    </source>
</evidence>
<dbReference type="InterPro" id="IPR015943">
    <property type="entry name" value="WD40/YVTN_repeat-like_dom_sf"/>
</dbReference>
<dbReference type="PANTHER" id="PTHR47822">
    <property type="entry name" value="CARBOHYDRATE BINDING DOMAIN CONTAINING PROTEIN"/>
    <property type="match status" value="1"/>
</dbReference>
<dbReference type="SMART" id="SM00320">
    <property type="entry name" value="WD40"/>
    <property type="match status" value="5"/>
</dbReference>
<dbReference type="Proteomes" id="UP000179807">
    <property type="component" value="Unassembled WGS sequence"/>
</dbReference>
<organism evidence="2 3">
    <name type="scientific">Tritrichomonas foetus</name>
    <dbReference type="NCBI Taxonomy" id="1144522"/>
    <lineage>
        <taxon>Eukaryota</taxon>
        <taxon>Metamonada</taxon>
        <taxon>Parabasalia</taxon>
        <taxon>Tritrichomonadida</taxon>
        <taxon>Tritrichomonadidae</taxon>
        <taxon>Tritrichomonas</taxon>
    </lineage>
</organism>
<dbReference type="PANTHER" id="PTHR47822:SF2">
    <property type="entry name" value="F-BOX AND WD-40 DOMAIN PROTEIN 7"/>
    <property type="match status" value="1"/>
</dbReference>
<gene>
    <name evidence="2" type="ORF">TRFO_02228</name>
</gene>
<name>A0A1J4JAI6_9EUKA</name>
<reference evidence="2" key="1">
    <citation type="submission" date="2016-10" db="EMBL/GenBank/DDBJ databases">
        <authorList>
            <person name="Benchimol M."/>
            <person name="Almeida L.G."/>
            <person name="Vasconcelos A.T."/>
            <person name="Perreira-Neves A."/>
            <person name="Rosa I.A."/>
            <person name="Tasca T."/>
            <person name="Bogo M.R."/>
            <person name="de Souza W."/>
        </authorList>
    </citation>
    <scope>NUCLEOTIDE SEQUENCE [LARGE SCALE GENOMIC DNA]</scope>
    <source>
        <strain evidence="2">K</strain>
    </source>
</reference>
<dbReference type="Gene3D" id="2.130.10.10">
    <property type="entry name" value="YVTN repeat-like/Quinoprotein amine dehydrogenase"/>
    <property type="match status" value="1"/>
</dbReference>
<dbReference type="Pfam" id="PF00400">
    <property type="entry name" value="WD40"/>
    <property type="match status" value="2"/>
</dbReference>
<dbReference type="InterPro" id="IPR001680">
    <property type="entry name" value="WD40_rpt"/>
</dbReference>
<keyword evidence="3" id="KW-1185">Reference proteome</keyword>
<dbReference type="AlphaFoldDB" id="A0A1J4JAI6"/>
<dbReference type="InterPro" id="IPR036322">
    <property type="entry name" value="WD40_repeat_dom_sf"/>
</dbReference>
<accession>A0A1J4JAI6</accession>
<dbReference type="SUPFAM" id="SSF50978">
    <property type="entry name" value="WD40 repeat-like"/>
    <property type="match status" value="1"/>
</dbReference>
<dbReference type="VEuPathDB" id="TrichDB:TRFO_02228"/>
<sequence length="340" mass="36216">MYEPDDLFVVETPAWHVEPTGTSISCIDYSQDGALVAFSNQLGTISVASSYDGDVKRTLEQANSTYPITGLRFHPSEDSLLLSTSRDGTILLYNLPRSEVVNRQRHLGSNLLSMNIDSFGEVFAIACADGSIRIYDLENLQRTKALVKMTAKTATTQTINIYSLVFHPEDSNVIIAAGWSDKVIIWDIRTGNPERSIAGPHVRGPALDIHNDLILAGSSRDKKQLELFDYGTAKKIRDVSIDQTLANGSISINAAKIARNGMDIIAGGVINSGGGPLGSGGPGGGSVVQAFDFTHGKCFGQTPQMQGAVTAAAVSPFGSGFVVGTEAGELACHMVRLKPT</sequence>
<comment type="caution">
    <text evidence="2">The sequence shown here is derived from an EMBL/GenBank/DDBJ whole genome shotgun (WGS) entry which is preliminary data.</text>
</comment>
<dbReference type="RefSeq" id="XP_068348384.1">
    <property type="nucleotide sequence ID" value="XM_068490557.1"/>
</dbReference>
<keyword evidence="1" id="KW-0853">WD repeat</keyword>